<dbReference type="AlphaFoldDB" id="A0AAD4SI35"/>
<evidence type="ECO:0000313" key="1">
    <source>
        <dbReference type="EMBL" id="KAI3908228.1"/>
    </source>
</evidence>
<evidence type="ECO:0008006" key="3">
    <source>
        <dbReference type="Google" id="ProtNLM"/>
    </source>
</evidence>
<keyword evidence="2" id="KW-1185">Reference proteome</keyword>
<dbReference type="Proteomes" id="UP001202328">
    <property type="component" value="Unassembled WGS sequence"/>
</dbReference>
<name>A0AAD4SI35_9MAGN</name>
<reference evidence="1" key="1">
    <citation type="submission" date="2022-04" db="EMBL/GenBank/DDBJ databases">
        <title>A functionally conserved STORR gene fusion in Papaver species that diverged 16.8 million years ago.</title>
        <authorList>
            <person name="Catania T."/>
        </authorList>
    </citation>
    <scope>NUCLEOTIDE SEQUENCE</scope>
    <source>
        <strain evidence="1">S-188037</strain>
    </source>
</reference>
<evidence type="ECO:0000313" key="2">
    <source>
        <dbReference type="Proteomes" id="UP001202328"/>
    </source>
</evidence>
<accession>A0AAD4SI35</accession>
<protein>
    <recommendedName>
        <fullName evidence="3">F-box associated domain-containing protein</fullName>
    </recommendedName>
</protein>
<gene>
    <name evidence="1" type="ORF">MKW98_029529</name>
</gene>
<feature type="non-terminal residue" evidence="1">
    <location>
        <position position="1"/>
    </location>
</feature>
<proteinExistence type="predicted"/>
<comment type="caution">
    <text evidence="1">The sequence shown here is derived from an EMBL/GenBank/DDBJ whole genome shotgun (WGS) entry which is preliminary data.</text>
</comment>
<sequence>IRNNAVTEWYILRLDAGRELYDKIKLPDEVSTLNLKCVVNEMEGLLCLSHYTVETHELRMWTLKNKDYDCDENKWVEISFNININTEDTIGNYASVQPLEILTSAKMKLVVVHYSDIRYDTFRANSIHMCTYYYYDIEIEQLELIHGPTSSHVPSHWHVNSFADC</sequence>
<organism evidence="1 2">
    <name type="scientific">Papaver atlanticum</name>
    <dbReference type="NCBI Taxonomy" id="357466"/>
    <lineage>
        <taxon>Eukaryota</taxon>
        <taxon>Viridiplantae</taxon>
        <taxon>Streptophyta</taxon>
        <taxon>Embryophyta</taxon>
        <taxon>Tracheophyta</taxon>
        <taxon>Spermatophyta</taxon>
        <taxon>Magnoliopsida</taxon>
        <taxon>Ranunculales</taxon>
        <taxon>Papaveraceae</taxon>
        <taxon>Papaveroideae</taxon>
        <taxon>Papaver</taxon>
    </lineage>
</organism>
<dbReference type="EMBL" id="JAJJMB010010520">
    <property type="protein sequence ID" value="KAI3908228.1"/>
    <property type="molecule type" value="Genomic_DNA"/>
</dbReference>